<dbReference type="Pfam" id="PF10502">
    <property type="entry name" value="Peptidase_S26"/>
    <property type="match status" value="1"/>
</dbReference>
<accession>A0A3P6RQ04</accession>
<gene>
    <name evidence="7" type="ORF">CGOC_LOCUS6042</name>
</gene>
<comment type="subcellular location">
    <subcellularLocation>
        <location evidence="1">Mitochondrion inner membrane</location>
    </subcellularLocation>
</comment>
<dbReference type="SUPFAM" id="SSF51306">
    <property type="entry name" value="LexA/Signal peptidase"/>
    <property type="match status" value="1"/>
</dbReference>
<keyword evidence="8" id="KW-1185">Reference proteome</keyword>
<dbReference type="PANTHER" id="PTHR12383:SF16">
    <property type="entry name" value="MITOCHONDRIAL INNER MEMBRANE PROTEASE SUBUNIT 1"/>
    <property type="match status" value="1"/>
</dbReference>
<dbReference type="InterPro" id="IPR019533">
    <property type="entry name" value="Peptidase_S26"/>
</dbReference>
<evidence type="ECO:0000313" key="8">
    <source>
        <dbReference type="Proteomes" id="UP000271889"/>
    </source>
</evidence>
<evidence type="ECO:0000256" key="1">
    <source>
        <dbReference type="ARBA" id="ARBA00004273"/>
    </source>
</evidence>
<dbReference type="PANTHER" id="PTHR12383">
    <property type="entry name" value="PROTEASE FAMILY S26 MITOCHONDRIAL INNER MEMBRANE PROTEASE-RELATED"/>
    <property type="match status" value="1"/>
</dbReference>
<dbReference type="InterPro" id="IPR052064">
    <property type="entry name" value="Mito_IMP1_subunit"/>
</dbReference>
<name>A0A3P6RQ04_CYLGO</name>
<dbReference type="Gene3D" id="2.10.109.10">
    <property type="entry name" value="Umud Fragment, subunit A"/>
    <property type="match status" value="1"/>
</dbReference>
<proteinExistence type="predicted"/>
<keyword evidence="4" id="KW-0496">Mitochondrion</keyword>
<feature type="domain" description="Peptidase S26" evidence="6">
    <location>
        <begin position="116"/>
        <end position="149"/>
    </location>
</feature>
<evidence type="ECO:0000259" key="6">
    <source>
        <dbReference type="Pfam" id="PF10502"/>
    </source>
</evidence>
<dbReference type="GO" id="GO:0042720">
    <property type="term" value="C:mitochondrial inner membrane peptidase complex"/>
    <property type="evidence" value="ECO:0007669"/>
    <property type="project" value="TreeGrafter"/>
</dbReference>
<keyword evidence="2" id="KW-0999">Mitochondrion inner membrane</keyword>
<evidence type="ECO:0000256" key="3">
    <source>
        <dbReference type="ARBA" id="ARBA00022801"/>
    </source>
</evidence>
<dbReference type="Proteomes" id="UP000271889">
    <property type="component" value="Unassembled WGS sequence"/>
</dbReference>
<evidence type="ECO:0000313" key="7">
    <source>
        <dbReference type="EMBL" id="VDK65562.1"/>
    </source>
</evidence>
<reference evidence="7 8" key="1">
    <citation type="submission" date="2018-11" db="EMBL/GenBank/DDBJ databases">
        <authorList>
            <consortium name="Pathogen Informatics"/>
        </authorList>
    </citation>
    <scope>NUCLEOTIDE SEQUENCE [LARGE SCALE GENOMIC DNA]</scope>
</reference>
<keyword evidence="5" id="KW-0472">Membrane</keyword>
<organism evidence="7 8">
    <name type="scientific">Cylicostephanus goldi</name>
    <name type="common">Nematode worm</name>
    <dbReference type="NCBI Taxonomy" id="71465"/>
    <lineage>
        <taxon>Eukaryota</taxon>
        <taxon>Metazoa</taxon>
        <taxon>Ecdysozoa</taxon>
        <taxon>Nematoda</taxon>
        <taxon>Chromadorea</taxon>
        <taxon>Rhabditida</taxon>
        <taxon>Rhabditina</taxon>
        <taxon>Rhabditomorpha</taxon>
        <taxon>Strongyloidea</taxon>
        <taxon>Strongylidae</taxon>
        <taxon>Cylicostephanus</taxon>
    </lineage>
</organism>
<dbReference type="GO" id="GO:0004252">
    <property type="term" value="F:serine-type endopeptidase activity"/>
    <property type="evidence" value="ECO:0007669"/>
    <property type="project" value="InterPro"/>
</dbReference>
<evidence type="ECO:0000256" key="2">
    <source>
        <dbReference type="ARBA" id="ARBA00022792"/>
    </source>
</evidence>
<dbReference type="OrthoDB" id="308440at2759"/>
<dbReference type="EMBL" id="UYRV01019081">
    <property type="protein sequence ID" value="VDK65562.1"/>
    <property type="molecule type" value="Genomic_DNA"/>
</dbReference>
<sequence>MAKTNGFIAAATTSAAVKLCSHKASSLSSYSVTSGNIHRGDIVGCLSPYEPEQLLCKRVIAKFLFLSSFFWKKDGKRMEGCNKKPRFPMLRTKLRGKRQFIHGGLESDPVNSELLPNKRVPRGHVFLQGDNYVASTDSRHFGPVPAGLVQIRLCLRIWPVSRFGWLSNHWFWESEEDVKHKDNLASSKFYPRS</sequence>
<dbReference type="InterPro" id="IPR036286">
    <property type="entry name" value="LexA/Signal_pep-like_sf"/>
</dbReference>
<dbReference type="CDD" id="cd06530">
    <property type="entry name" value="S26_SPase_I"/>
    <property type="match status" value="1"/>
</dbReference>
<dbReference type="AlphaFoldDB" id="A0A3P6RQ04"/>
<evidence type="ECO:0000256" key="5">
    <source>
        <dbReference type="ARBA" id="ARBA00023136"/>
    </source>
</evidence>
<dbReference type="GO" id="GO:0006627">
    <property type="term" value="P:protein processing involved in protein targeting to mitochondrion"/>
    <property type="evidence" value="ECO:0007669"/>
    <property type="project" value="TreeGrafter"/>
</dbReference>
<keyword evidence="3" id="KW-0378">Hydrolase</keyword>
<protein>
    <recommendedName>
        <fullName evidence="6">Peptidase S26 domain-containing protein</fullName>
    </recommendedName>
</protein>
<dbReference type="GO" id="GO:0006465">
    <property type="term" value="P:signal peptide processing"/>
    <property type="evidence" value="ECO:0007669"/>
    <property type="project" value="InterPro"/>
</dbReference>
<evidence type="ECO:0000256" key="4">
    <source>
        <dbReference type="ARBA" id="ARBA00023128"/>
    </source>
</evidence>